<feature type="transmembrane region" description="Helical" evidence="1">
    <location>
        <begin position="41"/>
        <end position="59"/>
    </location>
</feature>
<gene>
    <name evidence="2" type="ORF">SAMN04488026_103459</name>
</gene>
<accession>A0A1G9A9I7</accession>
<keyword evidence="1" id="KW-0472">Membrane</keyword>
<dbReference type="STRING" id="571298.SAMN04488026_103459"/>
<proteinExistence type="predicted"/>
<keyword evidence="1" id="KW-1133">Transmembrane helix</keyword>
<organism evidence="2 3">
    <name type="scientific">Aliiruegeria lutimaris</name>
    <dbReference type="NCBI Taxonomy" id="571298"/>
    <lineage>
        <taxon>Bacteria</taxon>
        <taxon>Pseudomonadati</taxon>
        <taxon>Pseudomonadota</taxon>
        <taxon>Alphaproteobacteria</taxon>
        <taxon>Rhodobacterales</taxon>
        <taxon>Roseobacteraceae</taxon>
        <taxon>Aliiruegeria</taxon>
    </lineage>
</organism>
<reference evidence="2 3" key="1">
    <citation type="submission" date="2016-10" db="EMBL/GenBank/DDBJ databases">
        <authorList>
            <person name="de Groot N.N."/>
        </authorList>
    </citation>
    <scope>NUCLEOTIDE SEQUENCE [LARGE SCALE GENOMIC DNA]</scope>
    <source>
        <strain evidence="2 3">DSM 25294</strain>
    </source>
</reference>
<protein>
    <recommendedName>
        <fullName evidence="4">DUF2798 domain-containing protein</fullName>
    </recommendedName>
</protein>
<dbReference type="RefSeq" id="WP_093158290.1">
    <property type="nucleotide sequence ID" value="NZ_FNEK01000034.1"/>
</dbReference>
<dbReference type="EMBL" id="FNEK01000034">
    <property type="protein sequence ID" value="SDK23494.1"/>
    <property type="molecule type" value="Genomic_DNA"/>
</dbReference>
<dbReference type="OrthoDB" id="7159403at2"/>
<dbReference type="Pfam" id="PF11391">
    <property type="entry name" value="DUF2798"/>
    <property type="match status" value="1"/>
</dbReference>
<evidence type="ECO:0008006" key="4">
    <source>
        <dbReference type="Google" id="ProtNLM"/>
    </source>
</evidence>
<evidence type="ECO:0000313" key="3">
    <source>
        <dbReference type="Proteomes" id="UP000199382"/>
    </source>
</evidence>
<name>A0A1G9A9I7_9RHOB</name>
<evidence type="ECO:0000313" key="2">
    <source>
        <dbReference type="EMBL" id="SDK23494.1"/>
    </source>
</evidence>
<feature type="transmembrane region" description="Helical" evidence="1">
    <location>
        <begin position="7"/>
        <end position="29"/>
    </location>
</feature>
<dbReference type="AlphaFoldDB" id="A0A1G9A9I7"/>
<evidence type="ECO:0000256" key="1">
    <source>
        <dbReference type="SAM" id="Phobius"/>
    </source>
</evidence>
<keyword evidence="1" id="KW-0812">Transmembrane</keyword>
<sequence>MKDTTTLFTAQIFISFLMALIMTGIFSAVPTGFAPGWIQTWLAHFAVAWPVAFLLSLLVGPESFFLAEKVVGRLKYPSV</sequence>
<keyword evidence="3" id="KW-1185">Reference proteome</keyword>
<dbReference type="Proteomes" id="UP000199382">
    <property type="component" value="Unassembled WGS sequence"/>
</dbReference>
<dbReference type="InterPro" id="IPR021529">
    <property type="entry name" value="DUF2798"/>
</dbReference>